<dbReference type="EMBL" id="CP016043">
    <property type="protein sequence ID" value="AOV98197.1"/>
    <property type="molecule type" value="Genomic_DNA"/>
</dbReference>
<evidence type="ECO:0000313" key="4">
    <source>
        <dbReference type="EMBL" id="AOV98197.1"/>
    </source>
</evidence>
<dbReference type="InterPro" id="IPR003467">
    <property type="entry name" value="Fimbrial_K88_FaeH"/>
</dbReference>
<evidence type="ECO:0000256" key="3">
    <source>
        <dbReference type="SAM" id="SignalP"/>
    </source>
</evidence>
<name>A0ABM6EMF8_9GAMM</name>
<gene>
    <name evidence="4" type="ORF">A9798_15385</name>
</gene>
<organism evidence="4 5">
    <name type="scientific">Edwardsiella hoshinae</name>
    <dbReference type="NCBI Taxonomy" id="93378"/>
    <lineage>
        <taxon>Bacteria</taxon>
        <taxon>Pseudomonadati</taxon>
        <taxon>Pseudomonadota</taxon>
        <taxon>Gammaproteobacteria</taxon>
        <taxon>Enterobacterales</taxon>
        <taxon>Hafniaceae</taxon>
        <taxon>Edwardsiella</taxon>
    </lineage>
</organism>
<feature type="signal peptide" evidence="3">
    <location>
        <begin position="1"/>
        <end position="21"/>
    </location>
</feature>
<dbReference type="RefSeq" id="WP_070245389.1">
    <property type="nucleotide sequence ID" value="NZ_CP016043.1"/>
</dbReference>
<evidence type="ECO:0000256" key="1">
    <source>
        <dbReference type="ARBA" id="ARBA00022729"/>
    </source>
</evidence>
<sequence length="303" mass="31148">MKKTLIALALAATGVSNGAYAALTWQTGEINLPNAFSLGGTFYSANHFNGEWQWAVGGNLSGFNNKLGDISDTNGAHTMQVAVAADAPILLGMTKKAFGSPLASGVGAIPQISFKGANSQSVPLTPSATPGQGTITIPLMQGGTTNTSTTPLGTAKFTVKYAGVSLDGTHTSSPGAITAKSLYSSSATNGIFFGGLPASADKVFNGPAEAQTLITKFNSSFSQSLLVEQIKTAFSITSSPGPTVSNATNPAQENTQHNGTTEVFAAAYALGIEKGQNIELTFTNKPTATTEWKAPLQIEVSYN</sequence>
<protein>
    <recommendedName>
        <fullName evidence="6">K88 pilin</fullName>
    </recommendedName>
</protein>
<proteinExistence type="inferred from homology"/>
<evidence type="ECO:0008006" key="6">
    <source>
        <dbReference type="Google" id="ProtNLM"/>
    </source>
</evidence>
<dbReference type="Proteomes" id="UP000175893">
    <property type="component" value="Chromosome"/>
</dbReference>
<comment type="similarity">
    <text evidence="2">Belongs to the fimbrial K88 protein family.</text>
</comment>
<evidence type="ECO:0000256" key="2">
    <source>
        <dbReference type="ARBA" id="ARBA00049989"/>
    </source>
</evidence>
<dbReference type="Pfam" id="PF02432">
    <property type="entry name" value="Fimbrial_K88"/>
    <property type="match status" value="1"/>
</dbReference>
<keyword evidence="5" id="KW-1185">Reference proteome</keyword>
<evidence type="ECO:0000313" key="5">
    <source>
        <dbReference type="Proteomes" id="UP000175893"/>
    </source>
</evidence>
<reference evidence="4 5" key="1">
    <citation type="submission" date="2016-06" db="EMBL/GenBank/DDBJ databases">
        <title>Complete genome sequence of Edwardsiella hoshinae ATCC 35051.</title>
        <authorList>
            <person name="Reichley S.R."/>
            <person name="Waldbieser G.C."/>
            <person name="Lawrence M.L."/>
            <person name="Griffin M.J."/>
        </authorList>
    </citation>
    <scope>NUCLEOTIDE SEQUENCE [LARGE SCALE GENOMIC DNA]</scope>
    <source>
        <strain evidence="4 5">ATCC 35051</strain>
    </source>
</reference>
<keyword evidence="1 3" id="KW-0732">Signal</keyword>
<feature type="chain" id="PRO_5045389702" description="K88 pilin" evidence="3">
    <location>
        <begin position="22"/>
        <end position="303"/>
    </location>
</feature>
<accession>A0ABM6EMF8</accession>